<reference evidence="3 4" key="1">
    <citation type="submission" date="2016-10" db="EMBL/GenBank/DDBJ databases">
        <authorList>
            <person name="de Groot N.N."/>
        </authorList>
    </citation>
    <scope>NUCLEOTIDE SEQUENCE [LARGE SCALE GENOMIC DNA]</scope>
    <source>
        <strain evidence="3 4">DSM 22126</strain>
    </source>
</reference>
<dbReference type="Proteomes" id="UP000185663">
    <property type="component" value="Chromosome I"/>
</dbReference>
<feature type="region of interest" description="Disordered" evidence="1">
    <location>
        <begin position="252"/>
        <end position="280"/>
    </location>
</feature>
<dbReference type="OrthoDB" id="3465773at2"/>
<dbReference type="SUPFAM" id="SSF52266">
    <property type="entry name" value="SGNH hydrolase"/>
    <property type="match status" value="1"/>
</dbReference>
<protein>
    <submittedName>
        <fullName evidence="3">Lysophospholipase L1</fullName>
    </submittedName>
</protein>
<accession>A0A1H1Q2A2</accession>
<organism evidence="3 4">
    <name type="scientific">Paraoerskovia marina</name>
    <dbReference type="NCBI Taxonomy" id="545619"/>
    <lineage>
        <taxon>Bacteria</taxon>
        <taxon>Bacillati</taxon>
        <taxon>Actinomycetota</taxon>
        <taxon>Actinomycetes</taxon>
        <taxon>Micrococcales</taxon>
        <taxon>Cellulomonadaceae</taxon>
        <taxon>Paraoerskovia</taxon>
    </lineage>
</organism>
<dbReference type="InterPro" id="IPR013830">
    <property type="entry name" value="SGNH_hydro"/>
</dbReference>
<evidence type="ECO:0000259" key="2">
    <source>
        <dbReference type="Pfam" id="PF13472"/>
    </source>
</evidence>
<keyword evidence="4" id="KW-1185">Reference proteome</keyword>
<name>A0A1H1Q2A2_9CELL</name>
<dbReference type="PANTHER" id="PTHR43784">
    <property type="entry name" value="GDSL-LIKE LIPASE/ACYLHYDROLASE, PUTATIVE (AFU_ORTHOLOGUE AFUA_2G00820)-RELATED"/>
    <property type="match status" value="1"/>
</dbReference>
<dbReference type="STRING" id="545619.SAMN04489860_0971"/>
<evidence type="ECO:0000313" key="3">
    <source>
        <dbReference type="EMBL" id="SDS17641.1"/>
    </source>
</evidence>
<gene>
    <name evidence="3" type="ORF">SAMN04489860_0971</name>
</gene>
<sequence>MGCVNTHDDVPRWSSYVAIGDSFSEGLWDPYPTDPDHQRGWADRLALVLNDRRVAAGAEPLRYANTAIRGKLLRSILVDQVPRAIEMRPDLVSMVGGGNDILRPRADIDRLARDLEHGVVRLREAGIDVLLATGFDAKAGMVAVTRSRVGVYNSMIWSIAQRHGCHVLDLWGMRSLQDWRMWSEDRLHLTPEGHTRVRDAALVGLGLAPEASDWDTPLEAQAPTPAVRRARENAEWARTHLVPWIQRRVRRVSSGDTRTAKQPELSPVLRGGEINAEDRD</sequence>
<dbReference type="PANTHER" id="PTHR43784:SF2">
    <property type="entry name" value="GDSL-LIKE LIPASE_ACYLHYDROLASE, PUTATIVE (AFU_ORTHOLOGUE AFUA_2G00820)-RELATED"/>
    <property type="match status" value="1"/>
</dbReference>
<evidence type="ECO:0000313" key="4">
    <source>
        <dbReference type="Proteomes" id="UP000185663"/>
    </source>
</evidence>
<dbReference type="RefSeq" id="WP_083371784.1">
    <property type="nucleotide sequence ID" value="NZ_LT629776.1"/>
</dbReference>
<dbReference type="CDD" id="cd01832">
    <property type="entry name" value="SGNH_hydrolase_like_1"/>
    <property type="match status" value="1"/>
</dbReference>
<feature type="domain" description="SGNH hydrolase-type esterase" evidence="2">
    <location>
        <begin position="18"/>
        <end position="195"/>
    </location>
</feature>
<proteinExistence type="predicted"/>
<dbReference type="EMBL" id="LT629776">
    <property type="protein sequence ID" value="SDS17641.1"/>
    <property type="molecule type" value="Genomic_DNA"/>
</dbReference>
<dbReference type="Gene3D" id="3.40.50.1110">
    <property type="entry name" value="SGNH hydrolase"/>
    <property type="match status" value="1"/>
</dbReference>
<dbReference type="AlphaFoldDB" id="A0A1H1Q2A2"/>
<dbReference type="InterPro" id="IPR036514">
    <property type="entry name" value="SGNH_hydro_sf"/>
</dbReference>
<dbReference type="Pfam" id="PF13472">
    <property type="entry name" value="Lipase_GDSL_2"/>
    <property type="match status" value="1"/>
</dbReference>
<dbReference type="InterPro" id="IPR053140">
    <property type="entry name" value="GDSL_Rv0518-like"/>
</dbReference>
<dbReference type="eggNOG" id="COG2755">
    <property type="taxonomic scope" value="Bacteria"/>
</dbReference>
<evidence type="ECO:0000256" key="1">
    <source>
        <dbReference type="SAM" id="MobiDB-lite"/>
    </source>
</evidence>